<dbReference type="InterPro" id="IPR013087">
    <property type="entry name" value="Znf_C2H2_type"/>
</dbReference>
<dbReference type="HOGENOM" id="CLU_844669_0_0_1"/>
<dbReference type="PROSITE" id="PS50157">
    <property type="entry name" value="ZINC_FINGER_C2H2_2"/>
    <property type="match status" value="1"/>
</dbReference>
<dbReference type="GO" id="GO:0008270">
    <property type="term" value="F:zinc ion binding"/>
    <property type="evidence" value="ECO:0007669"/>
    <property type="project" value="UniProtKB-KW"/>
</dbReference>
<reference evidence="4 5" key="1">
    <citation type="journal article" date="2012" name="Proc. Natl. Acad. Sci. U.S.A.">
        <title>Comparative genomics of Ceriporiopsis subvermispora and Phanerochaete chrysosporium provide insight into selective ligninolysis.</title>
        <authorList>
            <person name="Fernandez-Fueyo E."/>
            <person name="Ruiz-Duenas F.J."/>
            <person name="Ferreira P."/>
            <person name="Floudas D."/>
            <person name="Hibbett D.S."/>
            <person name="Canessa P."/>
            <person name="Larrondo L.F."/>
            <person name="James T.Y."/>
            <person name="Seelenfreund D."/>
            <person name="Lobos S."/>
            <person name="Polanco R."/>
            <person name="Tello M."/>
            <person name="Honda Y."/>
            <person name="Watanabe T."/>
            <person name="Watanabe T."/>
            <person name="Ryu J.S."/>
            <person name="Kubicek C.P."/>
            <person name="Schmoll M."/>
            <person name="Gaskell J."/>
            <person name="Hammel K.E."/>
            <person name="St John F.J."/>
            <person name="Vanden Wymelenberg A."/>
            <person name="Sabat G."/>
            <person name="Splinter BonDurant S."/>
            <person name="Syed K."/>
            <person name="Yadav J.S."/>
            <person name="Doddapaneni H."/>
            <person name="Subramanian V."/>
            <person name="Lavin J.L."/>
            <person name="Oguiza J.A."/>
            <person name="Perez G."/>
            <person name="Pisabarro A.G."/>
            <person name="Ramirez L."/>
            <person name="Santoyo F."/>
            <person name="Master E."/>
            <person name="Coutinho P.M."/>
            <person name="Henrissat B."/>
            <person name="Lombard V."/>
            <person name="Magnuson J.K."/>
            <person name="Kuees U."/>
            <person name="Hori C."/>
            <person name="Igarashi K."/>
            <person name="Samejima M."/>
            <person name="Held B.W."/>
            <person name="Barry K.W."/>
            <person name="LaButti K.M."/>
            <person name="Lapidus A."/>
            <person name="Lindquist E.A."/>
            <person name="Lucas S.M."/>
            <person name="Riley R."/>
            <person name="Salamov A.A."/>
            <person name="Hoffmeister D."/>
            <person name="Schwenk D."/>
            <person name="Hadar Y."/>
            <person name="Yarden O."/>
            <person name="de Vries R.P."/>
            <person name="Wiebenga A."/>
            <person name="Stenlid J."/>
            <person name="Eastwood D."/>
            <person name="Grigoriev I.V."/>
            <person name="Berka R.M."/>
            <person name="Blanchette R.A."/>
            <person name="Kersten P."/>
            <person name="Martinez A.T."/>
            <person name="Vicuna R."/>
            <person name="Cullen D."/>
        </authorList>
    </citation>
    <scope>NUCLEOTIDE SEQUENCE [LARGE SCALE GENOMIC DNA]</scope>
    <source>
        <strain evidence="4 5">B</strain>
    </source>
</reference>
<feature type="compositionally biased region" description="Polar residues" evidence="2">
    <location>
        <begin position="136"/>
        <end position="151"/>
    </location>
</feature>
<dbReference type="Proteomes" id="UP000016930">
    <property type="component" value="Unassembled WGS sequence"/>
</dbReference>
<dbReference type="AlphaFoldDB" id="M2PDX8"/>
<keyword evidence="1" id="KW-0479">Metal-binding</keyword>
<keyword evidence="1" id="KW-0862">Zinc</keyword>
<accession>M2PDX8</accession>
<keyword evidence="5" id="KW-1185">Reference proteome</keyword>
<feature type="domain" description="C2H2-type" evidence="3">
    <location>
        <begin position="208"/>
        <end position="237"/>
    </location>
</feature>
<keyword evidence="1" id="KW-0863">Zinc-finger</keyword>
<organism evidence="4 5">
    <name type="scientific">Ceriporiopsis subvermispora (strain B)</name>
    <name type="common">White-rot fungus</name>
    <name type="synonym">Gelatoporia subvermispora</name>
    <dbReference type="NCBI Taxonomy" id="914234"/>
    <lineage>
        <taxon>Eukaryota</taxon>
        <taxon>Fungi</taxon>
        <taxon>Dikarya</taxon>
        <taxon>Basidiomycota</taxon>
        <taxon>Agaricomycotina</taxon>
        <taxon>Agaricomycetes</taxon>
        <taxon>Polyporales</taxon>
        <taxon>Gelatoporiaceae</taxon>
        <taxon>Gelatoporia</taxon>
    </lineage>
</organism>
<dbReference type="SMART" id="SM00355">
    <property type="entry name" value="ZnF_C2H2"/>
    <property type="match status" value="2"/>
</dbReference>
<dbReference type="OrthoDB" id="2803567at2759"/>
<gene>
    <name evidence="4" type="ORF">CERSUDRAFT_76188</name>
</gene>
<feature type="compositionally biased region" description="Polar residues" evidence="2">
    <location>
        <begin position="107"/>
        <end position="118"/>
    </location>
</feature>
<dbReference type="EMBL" id="KB445804">
    <property type="protein sequence ID" value="EMD34044.1"/>
    <property type="molecule type" value="Genomic_DNA"/>
</dbReference>
<protein>
    <recommendedName>
        <fullName evidence="3">C2H2-type domain-containing protein</fullName>
    </recommendedName>
</protein>
<evidence type="ECO:0000313" key="5">
    <source>
        <dbReference type="Proteomes" id="UP000016930"/>
    </source>
</evidence>
<feature type="compositionally biased region" description="Acidic residues" evidence="2">
    <location>
        <begin position="88"/>
        <end position="102"/>
    </location>
</feature>
<dbReference type="Gene3D" id="3.30.160.60">
    <property type="entry name" value="Classic Zinc Finger"/>
    <property type="match status" value="1"/>
</dbReference>
<evidence type="ECO:0000256" key="2">
    <source>
        <dbReference type="SAM" id="MobiDB-lite"/>
    </source>
</evidence>
<proteinExistence type="predicted"/>
<sequence>MSSCTCEKAVVCEMICKENIVQVLNFPNGHSPECGVHQDIAQRLRDSAPPLVLIPQLAIDHHKSDSTSTQLRPVTDFQRGYLSTVSAEDYDDDVSMEEDEQEDTKSPIVSTVSIQTGGQAELSGKVTRVTPRGASPESSNIAKDTATQSSIADYPPSSKVSIADEPTSDEEDMLIKEEEDEKPVLGHVPPKRFKQKRRMPVPVAGRGYQCLIDDCGFEFNGPRERLRHMDTHFGHLSLFQCPGCKDFMARADSLKRHCNTPAKRTCLEAAMAEGGELGGIHWQSFCIVESGHWFWEREHIFRVRVPPPGDPLINVRADVRRSFGLDPFA</sequence>
<evidence type="ECO:0000313" key="4">
    <source>
        <dbReference type="EMBL" id="EMD34044.1"/>
    </source>
</evidence>
<evidence type="ECO:0000259" key="3">
    <source>
        <dbReference type="PROSITE" id="PS50157"/>
    </source>
</evidence>
<feature type="region of interest" description="Disordered" evidence="2">
    <location>
        <begin position="88"/>
        <end position="171"/>
    </location>
</feature>
<evidence type="ECO:0000256" key="1">
    <source>
        <dbReference type="PROSITE-ProRule" id="PRU00042"/>
    </source>
</evidence>
<dbReference type="PROSITE" id="PS00028">
    <property type="entry name" value="ZINC_FINGER_C2H2_1"/>
    <property type="match status" value="1"/>
</dbReference>
<name>M2PDX8_CERS8</name>